<dbReference type="PRINTS" id="PR00019">
    <property type="entry name" value="LEURICHRPT"/>
</dbReference>
<keyword evidence="2" id="KW-0677">Repeat</keyword>
<sequence>MDEKLCDSYSQFNAAAYRAVRSSTRKGYFQGLEAEFRVRRGVLMVLVLMMSVAYTECPPECTCTLDIRGRRQVTCTQGGMINSIPTLVMDTQVEVLQISAPDENQNYLTIGPIFQHLSHLEELRIVNSNVPAIGKHSFWGVPTLKIIDLARNNISQVLESNFMGLANLFELYLDDNRIESMHSGTFRHLQELRVLSLTRNRITELAPRLFLKLAKLQKLDLSGNSLEELNPEVFKDVQELRVFSCRDCGLRNINTHIYSLLSSLTHLDLGDNQFKYIASDEFKDLKKLQVLRLDGNQIPVVLERTFSAQKKMQTLCLARNRLAKVTDAAFANLTSLKELDLSYNKLDRIETIAFVPLSDSLRSLNISGNSIAATELKYTLQVITKLKELSLADMQLVDLPLGLLVYVEHLRFLNLSGNHMTHFPAQVLAPVPRLSELDLSRNVLHGLDERSAIRLETLPLLHLHGNPWSCDMCHIIPMLTRVNRSLAMRNIVCRLPYNVQGRTLGSLGEGELGWCGGLGYGREDGFAGLSLAHRSQIGLIAAGAAVALLLITGAALIATVVYSKHHTAYYYTHEEKRGPEHDAIFENHVALSNGGDKCKPTSVTASTTITTTVKKVSIATIDEITKDPDLQVLANGT</sequence>
<evidence type="ECO:0000313" key="4">
    <source>
        <dbReference type="EMBL" id="RZF41014.1"/>
    </source>
</evidence>
<organism evidence="4 5">
    <name type="scientific">Laodelphax striatellus</name>
    <name type="common">Small brown planthopper</name>
    <name type="synonym">Delphax striatella</name>
    <dbReference type="NCBI Taxonomy" id="195883"/>
    <lineage>
        <taxon>Eukaryota</taxon>
        <taxon>Metazoa</taxon>
        <taxon>Ecdysozoa</taxon>
        <taxon>Arthropoda</taxon>
        <taxon>Hexapoda</taxon>
        <taxon>Insecta</taxon>
        <taxon>Pterygota</taxon>
        <taxon>Neoptera</taxon>
        <taxon>Paraneoptera</taxon>
        <taxon>Hemiptera</taxon>
        <taxon>Auchenorrhyncha</taxon>
        <taxon>Fulgoroidea</taxon>
        <taxon>Delphacidae</taxon>
        <taxon>Criomorphinae</taxon>
        <taxon>Laodelphax</taxon>
    </lineage>
</organism>
<dbReference type="InterPro" id="IPR050541">
    <property type="entry name" value="LRR_TM_domain-containing"/>
</dbReference>
<keyword evidence="1" id="KW-0433">Leucine-rich repeat</keyword>
<dbReference type="PROSITE" id="PS51450">
    <property type="entry name" value="LRR"/>
    <property type="match status" value="3"/>
</dbReference>
<dbReference type="SMART" id="SM00369">
    <property type="entry name" value="LRR_TYP"/>
    <property type="match status" value="11"/>
</dbReference>
<proteinExistence type="predicted"/>
<dbReference type="Proteomes" id="UP000291343">
    <property type="component" value="Unassembled WGS sequence"/>
</dbReference>
<dbReference type="InterPro" id="IPR032675">
    <property type="entry name" value="LRR_dom_sf"/>
</dbReference>
<comment type="caution">
    <text evidence="4">The sequence shown here is derived from an EMBL/GenBank/DDBJ whole genome shotgun (WGS) entry which is preliminary data.</text>
</comment>
<dbReference type="AlphaFoldDB" id="A0A482X5F8"/>
<dbReference type="FunCoup" id="A0A482X5F8">
    <property type="interactions" value="1"/>
</dbReference>
<dbReference type="SMR" id="A0A482X5F8"/>
<keyword evidence="3" id="KW-0812">Transmembrane</keyword>
<dbReference type="GO" id="GO:0005886">
    <property type="term" value="C:plasma membrane"/>
    <property type="evidence" value="ECO:0007669"/>
    <property type="project" value="TreeGrafter"/>
</dbReference>
<protein>
    <recommendedName>
        <fullName evidence="6">LRRCT domain-containing protein</fullName>
    </recommendedName>
</protein>
<dbReference type="Gene3D" id="3.80.10.10">
    <property type="entry name" value="Ribonuclease Inhibitor"/>
    <property type="match status" value="3"/>
</dbReference>
<dbReference type="SMART" id="SM00365">
    <property type="entry name" value="LRR_SD22"/>
    <property type="match status" value="4"/>
</dbReference>
<keyword evidence="3" id="KW-0472">Membrane</keyword>
<feature type="transmembrane region" description="Helical" evidence="3">
    <location>
        <begin position="539"/>
        <end position="562"/>
    </location>
</feature>
<evidence type="ECO:0000256" key="1">
    <source>
        <dbReference type="ARBA" id="ARBA00022614"/>
    </source>
</evidence>
<dbReference type="PANTHER" id="PTHR24369:SF211">
    <property type="entry name" value="LEUCINE-RICH REPEAT-CONTAINING PROTEIN 15-LIKE"/>
    <property type="match status" value="1"/>
</dbReference>
<dbReference type="InParanoid" id="A0A482X5F8"/>
<dbReference type="STRING" id="195883.A0A482X5F8"/>
<dbReference type="PANTHER" id="PTHR24369">
    <property type="entry name" value="ANTIGEN BSP, PUTATIVE-RELATED"/>
    <property type="match status" value="1"/>
</dbReference>
<dbReference type="SUPFAM" id="SSF52058">
    <property type="entry name" value="L domain-like"/>
    <property type="match status" value="2"/>
</dbReference>
<evidence type="ECO:0000313" key="5">
    <source>
        <dbReference type="Proteomes" id="UP000291343"/>
    </source>
</evidence>
<dbReference type="EMBL" id="QKKF02017260">
    <property type="protein sequence ID" value="RZF41014.1"/>
    <property type="molecule type" value="Genomic_DNA"/>
</dbReference>
<gene>
    <name evidence="4" type="ORF">LSTR_LSTR002646</name>
</gene>
<dbReference type="InterPro" id="IPR003591">
    <property type="entry name" value="Leu-rich_rpt_typical-subtyp"/>
</dbReference>
<accession>A0A482X5F8</accession>
<dbReference type="Pfam" id="PF13855">
    <property type="entry name" value="LRR_8"/>
    <property type="match status" value="4"/>
</dbReference>
<dbReference type="OrthoDB" id="9229163at2759"/>
<reference evidence="4 5" key="1">
    <citation type="journal article" date="2017" name="Gigascience">
        <title>Genome sequence of the small brown planthopper, Laodelphax striatellus.</title>
        <authorList>
            <person name="Zhu J."/>
            <person name="Jiang F."/>
            <person name="Wang X."/>
            <person name="Yang P."/>
            <person name="Bao Y."/>
            <person name="Zhao W."/>
            <person name="Wang W."/>
            <person name="Lu H."/>
            <person name="Wang Q."/>
            <person name="Cui N."/>
            <person name="Li J."/>
            <person name="Chen X."/>
            <person name="Luo L."/>
            <person name="Yu J."/>
            <person name="Kang L."/>
            <person name="Cui F."/>
        </authorList>
    </citation>
    <scope>NUCLEOTIDE SEQUENCE [LARGE SCALE GENOMIC DNA]</scope>
    <source>
        <strain evidence="4">Lst14</strain>
    </source>
</reference>
<dbReference type="InterPro" id="IPR001611">
    <property type="entry name" value="Leu-rich_rpt"/>
</dbReference>
<evidence type="ECO:0000256" key="3">
    <source>
        <dbReference type="SAM" id="Phobius"/>
    </source>
</evidence>
<keyword evidence="5" id="KW-1185">Reference proteome</keyword>
<name>A0A482X5F8_LAOST</name>
<evidence type="ECO:0000256" key="2">
    <source>
        <dbReference type="ARBA" id="ARBA00022737"/>
    </source>
</evidence>
<evidence type="ECO:0008006" key="6">
    <source>
        <dbReference type="Google" id="ProtNLM"/>
    </source>
</evidence>
<keyword evidence="3" id="KW-1133">Transmembrane helix</keyword>